<dbReference type="Gramene" id="Bo8g065300.1">
    <property type="protein sequence ID" value="Bo8g065300.1"/>
    <property type="gene ID" value="Bo8g065300"/>
</dbReference>
<dbReference type="AlphaFoldDB" id="A0A0D3DPG6"/>
<reference evidence="1 2" key="1">
    <citation type="journal article" date="2014" name="Genome Biol.">
        <title>Transcriptome and methylome profiling reveals relics of genome dominance in the mesopolyploid Brassica oleracea.</title>
        <authorList>
            <person name="Parkin I.A."/>
            <person name="Koh C."/>
            <person name="Tang H."/>
            <person name="Robinson S.J."/>
            <person name="Kagale S."/>
            <person name="Clarke W.E."/>
            <person name="Town C.D."/>
            <person name="Nixon J."/>
            <person name="Krishnakumar V."/>
            <person name="Bidwell S.L."/>
            <person name="Denoeud F."/>
            <person name="Belcram H."/>
            <person name="Links M.G."/>
            <person name="Just J."/>
            <person name="Clarke C."/>
            <person name="Bender T."/>
            <person name="Huebert T."/>
            <person name="Mason A.S."/>
            <person name="Pires J.C."/>
            <person name="Barker G."/>
            <person name="Moore J."/>
            <person name="Walley P.G."/>
            <person name="Manoli S."/>
            <person name="Batley J."/>
            <person name="Edwards D."/>
            <person name="Nelson M.N."/>
            <person name="Wang X."/>
            <person name="Paterson A.H."/>
            <person name="King G."/>
            <person name="Bancroft I."/>
            <person name="Chalhoub B."/>
            <person name="Sharpe A.G."/>
        </authorList>
    </citation>
    <scope>NUCLEOTIDE SEQUENCE</scope>
    <source>
        <strain evidence="1 2">cv. TO1000</strain>
    </source>
</reference>
<dbReference type="STRING" id="109376.A0A0D3DPG6"/>
<dbReference type="HOGENOM" id="CLU_2708282_0_0_1"/>
<evidence type="ECO:0000313" key="1">
    <source>
        <dbReference type="EnsemblPlants" id="Bo8g065300.1"/>
    </source>
</evidence>
<name>A0A0D3DPG6_BRAOL</name>
<accession>A0A0D3DPG6</accession>
<keyword evidence="2" id="KW-1185">Reference proteome</keyword>
<organism evidence="1 2">
    <name type="scientific">Brassica oleracea var. oleracea</name>
    <dbReference type="NCBI Taxonomy" id="109376"/>
    <lineage>
        <taxon>Eukaryota</taxon>
        <taxon>Viridiplantae</taxon>
        <taxon>Streptophyta</taxon>
        <taxon>Embryophyta</taxon>
        <taxon>Tracheophyta</taxon>
        <taxon>Spermatophyta</taxon>
        <taxon>Magnoliopsida</taxon>
        <taxon>eudicotyledons</taxon>
        <taxon>Gunneridae</taxon>
        <taxon>Pentapetalae</taxon>
        <taxon>rosids</taxon>
        <taxon>malvids</taxon>
        <taxon>Brassicales</taxon>
        <taxon>Brassicaceae</taxon>
        <taxon>Brassiceae</taxon>
        <taxon>Brassica</taxon>
    </lineage>
</organism>
<protein>
    <submittedName>
        <fullName evidence="1">Uncharacterized protein</fullName>
    </submittedName>
</protein>
<dbReference type="EnsemblPlants" id="Bo8g065300.1">
    <property type="protein sequence ID" value="Bo8g065300.1"/>
    <property type="gene ID" value="Bo8g065300"/>
</dbReference>
<evidence type="ECO:0000313" key="2">
    <source>
        <dbReference type="Proteomes" id="UP000032141"/>
    </source>
</evidence>
<dbReference type="Proteomes" id="UP000032141">
    <property type="component" value="Chromosome C8"/>
</dbReference>
<sequence>MAATAEMIPAGEVIACHTVEDWNNKLKAAKESNKLTSQQCGAHLAVSLHPSLSSSLRSTLMLSSSRSTSMNWL</sequence>
<reference evidence="1" key="2">
    <citation type="submission" date="2015-03" db="UniProtKB">
        <authorList>
            <consortium name="EnsemblPlants"/>
        </authorList>
    </citation>
    <scope>IDENTIFICATION</scope>
</reference>
<proteinExistence type="predicted"/>